<dbReference type="EMBL" id="JAWDGP010000750">
    <property type="protein sequence ID" value="KAK3797586.1"/>
    <property type="molecule type" value="Genomic_DNA"/>
</dbReference>
<keyword evidence="2" id="KW-1185">Reference proteome</keyword>
<sequence length="265" mass="29113">MVADSGCQSSIILLRSALAMGINKADVIPVKLTMCGAIKEDLGVEGGIIARACTSDAIGANRSTKLMIYVLATMEKVFLCREALISLGASHANFPELPVSWLQDFTASLESSEPPTCHCPTRGQEPPPYPQSCHLICQPQDENVAALKEWLLDYCVARPSMYGFLASGDGYNQEFDLIISSFSNKFKCMDDTCMWAFFQACEWFDLCARNGITLNLKKFQFAQDRSEFAGLTVTSTNVKPSSKFINSTKHFPTPTDITGARAWFG</sequence>
<dbReference type="Proteomes" id="UP001283361">
    <property type="component" value="Unassembled WGS sequence"/>
</dbReference>
<name>A0AAE1B2B9_9GAST</name>
<evidence type="ECO:0000313" key="2">
    <source>
        <dbReference type="Proteomes" id="UP001283361"/>
    </source>
</evidence>
<comment type="caution">
    <text evidence="1">The sequence shown here is derived from an EMBL/GenBank/DDBJ whole genome shotgun (WGS) entry which is preliminary data.</text>
</comment>
<gene>
    <name evidence="1" type="ORF">RRG08_054614</name>
</gene>
<organism evidence="1 2">
    <name type="scientific">Elysia crispata</name>
    <name type="common">lettuce slug</name>
    <dbReference type="NCBI Taxonomy" id="231223"/>
    <lineage>
        <taxon>Eukaryota</taxon>
        <taxon>Metazoa</taxon>
        <taxon>Spiralia</taxon>
        <taxon>Lophotrochozoa</taxon>
        <taxon>Mollusca</taxon>
        <taxon>Gastropoda</taxon>
        <taxon>Heterobranchia</taxon>
        <taxon>Euthyneura</taxon>
        <taxon>Panpulmonata</taxon>
        <taxon>Sacoglossa</taxon>
        <taxon>Placobranchoidea</taxon>
        <taxon>Plakobranchidae</taxon>
        <taxon>Elysia</taxon>
    </lineage>
</organism>
<dbReference type="AlphaFoldDB" id="A0AAE1B2B9"/>
<dbReference type="SUPFAM" id="SSF56672">
    <property type="entry name" value="DNA/RNA polymerases"/>
    <property type="match status" value="1"/>
</dbReference>
<accession>A0AAE1B2B9</accession>
<evidence type="ECO:0000313" key="1">
    <source>
        <dbReference type="EMBL" id="KAK3797586.1"/>
    </source>
</evidence>
<protein>
    <submittedName>
        <fullName evidence="1">Uncharacterized protein</fullName>
    </submittedName>
</protein>
<reference evidence="1" key="1">
    <citation type="journal article" date="2023" name="G3 (Bethesda)">
        <title>A reference genome for the long-term kleptoplast-retaining sea slug Elysia crispata morphotype clarki.</title>
        <authorList>
            <person name="Eastman K.E."/>
            <person name="Pendleton A.L."/>
            <person name="Shaikh M.A."/>
            <person name="Suttiyut T."/>
            <person name="Ogas R."/>
            <person name="Tomko P."/>
            <person name="Gavelis G."/>
            <person name="Widhalm J.R."/>
            <person name="Wisecaver J.H."/>
        </authorList>
    </citation>
    <scope>NUCLEOTIDE SEQUENCE</scope>
    <source>
        <strain evidence="1">ECLA1</strain>
    </source>
</reference>
<dbReference type="InterPro" id="IPR043502">
    <property type="entry name" value="DNA/RNA_pol_sf"/>
</dbReference>
<proteinExistence type="predicted"/>